<accession>A0A942Z580</accession>
<dbReference type="EMBL" id="JAGYPN010000001">
    <property type="protein sequence ID" value="MBS4222616.1"/>
    <property type="molecule type" value="Genomic_DNA"/>
</dbReference>
<proteinExistence type="predicted"/>
<dbReference type="InterPro" id="IPR013022">
    <property type="entry name" value="Xyl_isomerase-like_TIM-brl"/>
</dbReference>
<evidence type="ECO:0000313" key="2">
    <source>
        <dbReference type="EMBL" id="MBS4222616.1"/>
    </source>
</evidence>
<feature type="domain" description="Xylose isomerase-like TIM barrel" evidence="1">
    <location>
        <begin position="40"/>
        <end position="256"/>
    </location>
</feature>
<dbReference type="RefSeq" id="WP_213097556.1">
    <property type="nucleotide sequence ID" value="NZ_JAGYPN010000001.1"/>
</dbReference>
<keyword evidence="3" id="KW-1185">Reference proteome</keyword>
<dbReference type="Gene3D" id="3.20.20.150">
    <property type="entry name" value="Divalent-metal-dependent TIM barrel enzymes"/>
    <property type="match status" value="1"/>
</dbReference>
<dbReference type="PANTHER" id="PTHR12110:SF52">
    <property type="entry name" value="XYLOSE ISOMERASE"/>
    <property type="match status" value="1"/>
</dbReference>
<dbReference type="AlphaFoldDB" id="A0A942Z580"/>
<sequence length="273" mass="30623">MNQLQSIDRLSLNQITTNRWSLKEAVEGSARAEVPWIALWRHKIEEIGLKESKRIIRDAGIKVSSICRGGMFPAPTEAERKERIDDNRRAVDEAAELGTDVLVLVCGPAPNKDLSGARQIVADGIEELIPYAKERGIKLGVEPLHPMYAAERSVIVSLAQANDLAEKYSPDEVGVVVDVFHIWWDPDMFKQIARAKGRILGYHVSDWIVPTPDLLMGRGMMGDGVIDLRPIRLAVEEAGYKGPIEVEIFNQEIWDQPGDDVLALMKDRYIKYV</sequence>
<gene>
    <name evidence="2" type="ORF">KHA91_07570</name>
</gene>
<evidence type="ECO:0000259" key="1">
    <source>
        <dbReference type="Pfam" id="PF01261"/>
    </source>
</evidence>
<dbReference type="Proteomes" id="UP000676456">
    <property type="component" value="Unassembled WGS sequence"/>
</dbReference>
<keyword evidence="2" id="KW-0413">Isomerase</keyword>
<dbReference type="GO" id="GO:0016853">
    <property type="term" value="F:isomerase activity"/>
    <property type="evidence" value="ECO:0007669"/>
    <property type="project" value="UniProtKB-KW"/>
</dbReference>
<dbReference type="PANTHER" id="PTHR12110">
    <property type="entry name" value="HYDROXYPYRUVATE ISOMERASE"/>
    <property type="match status" value="1"/>
</dbReference>
<reference evidence="2 3" key="1">
    <citation type="submission" date="2021-05" db="EMBL/GenBank/DDBJ databases">
        <title>Novel Bacillus species.</title>
        <authorList>
            <person name="Liu G."/>
        </authorList>
    </citation>
    <scope>NUCLEOTIDE SEQUENCE [LARGE SCALE GENOMIC DNA]</scope>
    <source>
        <strain evidence="2 3">FJAT-49682</strain>
    </source>
</reference>
<organism evidence="2 3">
    <name type="scientific">Lederbergia citrea</name>
    <dbReference type="NCBI Taxonomy" id="2833581"/>
    <lineage>
        <taxon>Bacteria</taxon>
        <taxon>Bacillati</taxon>
        <taxon>Bacillota</taxon>
        <taxon>Bacilli</taxon>
        <taxon>Bacillales</taxon>
        <taxon>Bacillaceae</taxon>
        <taxon>Lederbergia</taxon>
    </lineage>
</organism>
<dbReference type="InterPro" id="IPR050312">
    <property type="entry name" value="IolE/XylAMocC-like"/>
</dbReference>
<protein>
    <submittedName>
        <fullName evidence="2">Sugar phosphate isomerase/epimerase</fullName>
    </submittedName>
</protein>
<name>A0A942Z580_9BACI</name>
<dbReference type="SUPFAM" id="SSF51658">
    <property type="entry name" value="Xylose isomerase-like"/>
    <property type="match status" value="1"/>
</dbReference>
<comment type="caution">
    <text evidence="2">The sequence shown here is derived from an EMBL/GenBank/DDBJ whole genome shotgun (WGS) entry which is preliminary data.</text>
</comment>
<dbReference type="Pfam" id="PF01261">
    <property type="entry name" value="AP_endonuc_2"/>
    <property type="match status" value="1"/>
</dbReference>
<evidence type="ECO:0000313" key="3">
    <source>
        <dbReference type="Proteomes" id="UP000676456"/>
    </source>
</evidence>
<dbReference type="InterPro" id="IPR036237">
    <property type="entry name" value="Xyl_isomerase-like_sf"/>
</dbReference>